<protein>
    <recommendedName>
        <fullName evidence="4">DUF2975 domain-containing protein</fullName>
    </recommendedName>
</protein>
<dbReference type="RefSeq" id="WP_114065278.1">
    <property type="nucleotide sequence ID" value="NZ_CP030850.1"/>
</dbReference>
<organism evidence="2 3">
    <name type="scientific">Runella rosea</name>
    <dbReference type="NCBI Taxonomy" id="2259595"/>
    <lineage>
        <taxon>Bacteria</taxon>
        <taxon>Pseudomonadati</taxon>
        <taxon>Bacteroidota</taxon>
        <taxon>Cytophagia</taxon>
        <taxon>Cytophagales</taxon>
        <taxon>Spirosomataceae</taxon>
        <taxon>Runella</taxon>
    </lineage>
</organism>
<evidence type="ECO:0000313" key="3">
    <source>
        <dbReference type="Proteomes" id="UP000251993"/>
    </source>
</evidence>
<keyword evidence="1" id="KW-0812">Transmembrane</keyword>
<evidence type="ECO:0008006" key="4">
    <source>
        <dbReference type="Google" id="ProtNLM"/>
    </source>
</evidence>
<dbReference type="Proteomes" id="UP000251993">
    <property type="component" value="Chromosome"/>
</dbReference>
<dbReference type="EMBL" id="CP030850">
    <property type="protein sequence ID" value="AXE16491.1"/>
    <property type="molecule type" value="Genomic_DNA"/>
</dbReference>
<sequence length="164" mass="18216">MKVQKIIFWVIMAFIAIDFLAYLFPALKAIEQGGSSAGVWFFKLFRIAVCFGIGFSFFKLQKAYTENGFLTTNALKTLKMIGYLGLGIAVISSVEDAFSVLRSLEVHFNGHAPADVSLFAFVRAFIAHLLAREPLAILFGLFVLLIADFAQKALVFKSENESFI</sequence>
<feature type="transmembrane region" description="Helical" evidence="1">
    <location>
        <begin position="6"/>
        <end position="27"/>
    </location>
</feature>
<feature type="transmembrane region" description="Helical" evidence="1">
    <location>
        <begin position="39"/>
        <end position="60"/>
    </location>
</feature>
<evidence type="ECO:0000313" key="2">
    <source>
        <dbReference type="EMBL" id="AXE16491.1"/>
    </source>
</evidence>
<name>A0A344TCX0_9BACT</name>
<reference evidence="2 3" key="1">
    <citation type="submission" date="2018-07" db="EMBL/GenBank/DDBJ databases">
        <title>Genome sequencing of Runella.</title>
        <authorList>
            <person name="Baek M.-G."/>
            <person name="Yi H."/>
        </authorList>
    </citation>
    <scope>NUCLEOTIDE SEQUENCE [LARGE SCALE GENOMIC DNA]</scope>
    <source>
        <strain evidence="2 3">HYN0085</strain>
    </source>
</reference>
<proteinExistence type="predicted"/>
<keyword evidence="1" id="KW-1133">Transmembrane helix</keyword>
<dbReference type="KEGG" id="run:DR864_01475"/>
<accession>A0A344TCX0</accession>
<keyword evidence="3" id="KW-1185">Reference proteome</keyword>
<dbReference type="OrthoDB" id="672394at2"/>
<dbReference type="AlphaFoldDB" id="A0A344TCX0"/>
<keyword evidence="1" id="KW-0472">Membrane</keyword>
<gene>
    <name evidence="2" type="ORF">DR864_01475</name>
</gene>
<evidence type="ECO:0000256" key="1">
    <source>
        <dbReference type="SAM" id="Phobius"/>
    </source>
</evidence>
<feature type="transmembrane region" description="Helical" evidence="1">
    <location>
        <begin position="80"/>
        <end position="101"/>
    </location>
</feature>